<dbReference type="CDD" id="cd07377">
    <property type="entry name" value="WHTH_GntR"/>
    <property type="match status" value="1"/>
</dbReference>
<dbReference type="Gene3D" id="1.20.120.530">
    <property type="entry name" value="GntR ligand-binding domain-like"/>
    <property type="match status" value="1"/>
</dbReference>
<evidence type="ECO:0000313" key="5">
    <source>
        <dbReference type="EMBL" id="MCI2282715.1"/>
    </source>
</evidence>
<proteinExistence type="predicted"/>
<dbReference type="SUPFAM" id="SSF46785">
    <property type="entry name" value="Winged helix' DNA-binding domain"/>
    <property type="match status" value="1"/>
</dbReference>
<evidence type="ECO:0000256" key="1">
    <source>
        <dbReference type="ARBA" id="ARBA00023015"/>
    </source>
</evidence>
<evidence type="ECO:0000256" key="2">
    <source>
        <dbReference type="ARBA" id="ARBA00023125"/>
    </source>
</evidence>
<dbReference type="Pfam" id="PF07729">
    <property type="entry name" value="FCD"/>
    <property type="match status" value="1"/>
</dbReference>
<dbReference type="Gene3D" id="1.10.10.10">
    <property type="entry name" value="Winged helix-like DNA-binding domain superfamily/Winged helix DNA-binding domain"/>
    <property type="match status" value="1"/>
</dbReference>
<dbReference type="Pfam" id="PF00392">
    <property type="entry name" value="GntR"/>
    <property type="match status" value="1"/>
</dbReference>
<organism evidence="5 6">
    <name type="scientific">Colwellia maritima</name>
    <dbReference type="NCBI Taxonomy" id="2912588"/>
    <lineage>
        <taxon>Bacteria</taxon>
        <taxon>Pseudomonadati</taxon>
        <taxon>Pseudomonadota</taxon>
        <taxon>Gammaproteobacteria</taxon>
        <taxon>Alteromonadales</taxon>
        <taxon>Colwelliaceae</taxon>
        <taxon>Colwellia</taxon>
    </lineage>
</organism>
<evidence type="ECO:0000256" key="3">
    <source>
        <dbReference type="ARBA" id="ARBA00023163"/>
    </source>
</evidence>
<dbReference type="RefSeq" id="WP_242283647.1">
    <property type="nucleotide sequence ID" value="NZ_JAKKSL010000001.1"/>
</dbReference>
<name>A0ABS9WXS2_9GAMM</name>
<dbReference type="Proteomes" id="UP001139646">
    <property type="component" value="Unassembled WGS sequence"/>
</dbReference>
<dbReference type="PANTHER" id="PTHR43537:SF5">
    <property type="entry name" value="UXU OPERON TRANSCRIPTIONAL REGULATOR"/>
    <property type="match status" value="1"/>
</dbReference>
<keyword evidence="2" id="KW-0238">DNA-binding</keyword>
<dbReference type="InterPro" id="IPR000524">
    <property type="entry name" value="Tscrpt_reg_HTH_GntR"/>
</dbReference>
<gene>
    <name evidence="5" type="ORF">L3081_03950</name>
</gene>
<comment type="caution">
    <text evidence="5">The sequence shown here is derived from an EMBL/GenBank/DDBJ whole genome shotgun (WGS) entry which is preliminary data.</text>
</comment>
<reference evidence="5" key="1">
    <citation type="submission" date="2022-01" db="EMBL/GenBank/DDBJ databases">
        <title>Colwellia maritima, isolated from seawater.</title>
        <authorList>
            <person name="Kristyanto S."/>
            <person name="Jung J."/>
            <person name="Jeon C.O."/>
        </authorList>
    </citation>
    <scope>NUCLEOTIDE SEQUENCE</scope>
    <source>
        <strain evidence="5">MSW7</strain>
    </source>
</reference>
<dbReference type="PANTHER" id="PTHR43537">
    <property type="entry name" value="TRANSCRIPTIONAL REGULATOR, GNTR FAMILY"/>
    <property type="match status" value="1"/>
</dbReference>
<dbReference type="PRINTS" id="PR00035">
    <property type="entry name" value="HTHGNTR"/>
</dbReference>
<evidence type="ECO:0000259" key="4">
    <source>
        <dbReference type="PROSITE" id="PS50949"/>
    </source>
</evidence>
<keyword evidence="3" id="KW-0804">Transcription</keyword>
<dbReference type="SMART" id="SM00895">
    <property type="entry name" value="FCD"/>
    <property type="match status" value="1"/>
</dbReference>
<dbReference type="InterPro" id="IPR036390">
    <property type="entry name" value="WH_DNA-bd_sf"/>
</dbReference>
<accession>A0ABS9WXS2</accession>
<keyword evidence="1" id="KW-0805">Transcription regulation</keyword>
<protein>
    <submittedName>
        <fullName evidence="5">FadR family transcriptional regulator</fullName>
    </submittedName>
</protein>
<dbReference type="PROSITE" id="PS50949">
    <property type="entry name" value="HTH_GNTR"/>
    <property type="match status" value="1"/>
</dbReference>
<feature type="domain" description="HTH gntR-type" evidence="4">
    <location>
        <begin position="5"/>
        <end position="73"/>
    </location>
</feature>
<dbReference type="InterPro" id="IPR036388">
    <property type="entry name" value="WH-like_DNA-bd_sf"/>
</dbReference>
<keyword evidence="6" id="KW-1185">Reference proteome</keyword>
<evidence type="ECO:0000313" key="6">
    <source>
        <dbReference type="Proteomes" id="UP001139646"/>
    </source>
</evidence>
<sequence>MSNNRRLFWSIVDKIEALINSGMYPPGSRLPPERELAETFNVSRPTIREAIIALEVRVKVVVKTGSGVYVLKQVKQSDSPEKVNAFEVTQARALIEGEIAAIAATTINEDELNRLHQTLVDMEKGNSVEAADKEFHYIIANATRNNAMILSVKNLWDLRSSTPQIIEDYDSVCSADNSKTLSEHKAIYQALKSGDATKARSAMHKHFNRLINALFDAAESRALAEITRKNNEKRGLYSIPNTTSSIG</sequence>
<dbReference type="SUPFAM" id="SSF48008">
    <property type="entry name" value="GntR ligand-binding domain-like"/>
    <property type="match status" value="1"/>
</dbReference>
<dbReference type="SMART" id="SM00345">
    <property type="entry name" value="HTH_GNTR"/>
    <property type="match status" value="1"/>
</dbReference>
<dbReference type="InterPro" id="IPR011711">
    <property type="entry name" value="GntR_C"/>
</dbReference>
<dbReference type="InterPro" id="IPR008920">
    <property type="entry name" value="TF_FadR/GntR_C"/>
</dbReference>
<dbReference type="EMBL" id="JAKKSL010000001">
    <property type="protein sequence ID" value="MCI2282715.1"/>
    <property type="molecule type" value="Genomic_DNA"/>
</dbReference>